<comment type="caution">
    <text evidence="7">The sequence shown here is derived from an EMBL/GenBank/DDBJ whole genome shotgun (WGS) entry which is preliminary data.</text>
</comment>
<keyword evidence="8" id="KW-1185">Reference proteome</keyword>
<feature type="transmembrane region" description="Helical" evidence="2">
    <location>
        <begin position="1764"/>
        <end position="1784"/>
    </location>
</feature>
<dbReference type="InterPro" id="IPR000555">
    <property type="entry name" value="JAMM/MPN+_dom"/>
</dbReference>
<evidence type="ECO:0000313" key="8">
    <source>
        <dbReference type="Proteomes" id="UP001491310"/>
    </source>
</evidence>
<feature type="transmembrane region" description="Helical" evidence="2">
    <location>
        <begin position="1821"/>
        <end position="1841"/>
    </location>
</feature>
<dbReference type="CDD" id="cd00167">
    <property type="entry name" value="SANT"/>
    <property type="match status" value="1"/>
</dbReference>
<evidence type="ECO:0000256" key="2">
    <source>
        <dbReference type="SAM" id="Phobius"/>
    </source>
</evidence>
<feature type="region of interest" description="Disordered" evidence="1">
    <location>
        <begin position="1"/>
        <end position="25"/>
    </location>
</feature>
<feature type="compositionally biased region" description="Basic and acidic residues" evidence="1">
    <location>
        <begin position="1367"/>
        <end position="1376"/>
    </location>
</feature>
<feature type="region of interest" description="Disordered" evidence="1">
    <location>
        <begin position="412"/>
        <end position="438"/>
    </location>
</feature>
<protein>
    <recommendedName>
        <fullName evidence="9">SET domain-containing protein</fullName>
    </recommendedName>
</protein>
<dbReference type="InterPro" id="IPR045606">
    <property type="entry name" value="ATXR3_C"/>
</dbReference>
<dbReference type="Gene3D" id="3.40.140.10">
    <property type="entry name" value="Cytidine Deaminase, domain 2"/>
    <property type="match status" value="1"/>
</dbReference>
<feature type="compositionally biased region" description="Acidic residues" evidence="1">
    <location>
        <begin position="1098"/>
        <end position="1111"/>
    </location>
</feature>
<dbReference type="InterPro" id="IPR037518">
    <property type="entry name" value="MPN"/>
</dbReference>
<keyword evidence="2" id="KW-1133">Transmembrane helix</keyword>
<feature type="domain" description="SET" evidence="4">
    <location>
        <begin position="495"/>
        <end position="628"/>
    </location>
</feature>
<feature type="compositionally biased region" description="Basic and acidic residues" evidence="1">
    <location>
        <begin position="1311"/>
        <end position="1332"/>
    </location>
</feature>
<dbReference type="Gene3D" id="2.170.270.10">
    <property type="entry name" value="SET domain"/>
    <property type="match status" value="1"/>
</dbReference>
<dbReference type="Pfam" id="PF19633">
    <property type="entry name" value="SDG2_C"/>
    <property type="match status" value="2"/>
</dbReference>
<dbReference type="PANTHER" id="PTHR46655">
    <property type="entry name" value="HISTONE-LYSINE N-METHYLTRANSFERASE ATXR3"/>
    <property type="match status" value="1"/>
</dbReference>
<dbReference type="Pfam" id="PF01398">
    <property type="entry name" value="JAB"/>
    <property type="match status" value="1"/>
</dbReference>
<dbReference type="PROSITE" id="PS51294">
    <property type="entry name" value="HTH_MYB"/>
    <property type="match status" value="1"/>
</dbReference>
<keyword evidence="2" id="KW-0812">Transmembrane</keyword>
<proteinExistence type="predicted"/>
<dbReference type="SMART" id="SM00317">
    <property type="entry name" value="SET"/>
    <property type="match status" value="1"/>
</dbReference>
<dbReference type="PANTHER" id="PTHR46655:SF1">
    <property type="entry name" value="HISTONE-LYSINE N-METHYLTRANSFERASE ATXR3"/>
    <property type="match status" value="1"/>
</dbReference>
<feature type="compositionally biased region" description="Low complexity" evidence="1">
    <location>
        <begin position="1348"/>
        <end position="1359"/>
    </location>
</feature>
<evidence type="ECO:0000259" key="6">
    <source>
        <dbReference type="PROSITE" id="PS51294"/>
    </source>
</evidence>
<dbReference type="InterPro" id="IPR009057">
    <property type="entry name" value="Homeodomain-like_sf"/>
</dbReference>
<dbReference type="PROSITE" id="PS51293">
    <property type="entry name" value="SANT"/>
    <property type="match status" value="1"/>
</dbReference>
<reference evidence="7 8" key="1">
    <citation type="journal article" date="2024" name="Nat. Commun.">
        <title>Phylogenomics reveals the evolutionary origins of lichenization in chlorophyte algae.</title>
        <authorList>
            <person name="Puginier C."/>
            <person name="Libourel C."/>
            <person name="Otte J."/>
            <person name="Skaloud P."/>
            <person name="Haon M."/>
            <person name="Grisel S."/>
            <person name="Petersen M."/>
            <person name="Berrin J.G."/>
            <person name="Delaux P.M."/>
            <person name="Dal Grande F."/>
            <person name="Keller J."/>
        </authorList>
    </citation>
    <scope>NUCLEOTIDE SEQUENCE [LARGE SCALE GENOMIC DNA]</scope>
    <source>
        <strain evidence="7 8">SAG 216-7</strain>
    </source>
</reference>
<feature type="compositionally biased region" description="Basic and acidic residues" evidence="1">
    <location>
        <begin position="1187"/>
        <end position="1198"/>
    </location>
</feature>
<feature type="compositionally biased region" description="Basic residues" evidence="1">
    <location>
        <begin position="1115"/>
        <end position="1129"/>
    </location>
</feature>
<feature type="compositionally biased region" description="Basic and acidic residues" evidence="1">
    <location>
        <begin position="428"/>
        <end position="438"/>
    </location>
</feature>
<organism evidence="7 8">
    <name type="scientific">Coccomyxa subellipsoidea</name>
    <dbReference type="NCBI Taxonomy" id="248742"/>
    <lineage>
        <taxon>Eukaryota</taxon>
        <taxon>Viridiplantae</taxon>
        <taxon>Chlorophyta</taxon>
        <taxon>core chlorophytes</taxon>
        <taxon>Trebouxiophyceae</taxon>
        <taxon>Trebouxiophyceae incertae sedis</taxon>
        <taxon>Coccomyxaceae</taxon>
        <taxon>Coccomyxa</taxon>
    </lineage>
</organism>
<evidence type="ECO:0000313" key="7">
    <source>
        <dbReference type="EMBL" id="KAK9909556.1"/>
    </source>
</evidence>
<dbReference type="Proteomes" id="UP001491310">
    <property type="component" value="Unassembled WGS sequence"/>
</dbReference>
<sequence>MGLGVAPAFPGQESGEKRRRKQAYYGDIDEDSWGQKVGKKRPKRLADGHRWISGPLPAAVSAEFVELLKGLESALSLHVQLEALPHETGDSAPMDFDAPSSTGSAAFSHLKTLAERVALARKAQLARVQNCQAVRAASVLPLDFTSLISGLEDTSYEDTEAVTDDLAAISRSAAERLANDSETERRSKLLAIADNFAAAVNGAIVGVANAARGSSGNSNGHNSAPRPVRPVVARGALPESIQANREPYLQGDWRKEPYIPRPYVRLQKYEIAEENDILEYKFKTDKKGKCSGQHCTQAGHLGTYVLEAERFQTGCDCLARNLECGPDCGCAGTSKCLNHAVTDRRTLVLGRDVQEINTWGCDCYTRRNIHDAVLESGAFGEYKPVTLQEGLQQPDNINPLEKGEVVHHERALQSASEGIQTSSGKADGANKKEGPSDVHAKVTAWVERELMPAINKQGGSGWDIVLALQEVRKHAQAAGDTCSVQAANAVEKRIQKVGTNYFRIHPKGVGLVCNRPEGLPPLTFVEEYLGEVHTPWRWFEMQDIIRKTMGDELPDFYNIVLERPRDDPTGYDVMFIDAAAKGAYASRMSHSCTPNCQAVVMACGGRLTIAVYTLRHVYPGEELTFDYACVTESEKEFRTAICLCATRNCRGSFLTFAGSRAFMQILTQRHSMLRRQALLVRAGAEALTQEDRARLQEFGLRECALGGGGGQPRVPAWLEKWTALILDFVQEEQRLLPEQLLALPSHIVAYTPFTAASEAKGVSDNRLQNVVITLDKVKLCLSKPGQCLNAPLRLLTDSEVVEYLWTGTKSVARRLLRAAASQLANPSVARALSAAEDEDDIQAVLAKHRGHKHLEELALLVLEPAADAAEGRARLMALADKMRALDVACGGGHTAAADMLLLYASSQTWFTSERDYKGFTSAPVHLNLDDLMLKRAVGPGVAALPRRGQEPSSSAAELASAQAVEAIAGSDDPLLSTGDGSQTAAAMVGLAKKYGPGFVWGQLNGWYKQTVFDPTASLSAERRGTISMPDIESCYGGSRSRYTVKDRNQLIDHIDKRPEGMWKIGTIWSFRNEAKVYGSPMFDAVWAQTMPGAPPDPMPEEYALDESDDSDYGCHGRRKKAKKGSRKASKPFEHSGKGSAVVPGAILNKDSNLAETPTDGAGGAGKTTAREGGVEEMTATGRRKRKDTGTVREKARSWSEAEETLFLESLELHGRNWKACASHIGSRDARSVASHAQKHFIKLCLKGERLPAKVAESGTGYTLSGKALDPDSAAAKAYGFKSGTLERLQTSSVAGLEGLKTDASAATAAADKENGETAIKADQEKAVVKNGKDPATISSTRTNRGRAAAKAAPAQTEPQAEPPEPTEYARNRPRRDVQGQKAMLGHTTESLELVKCMDFVGPPGSGAPLAQPFQVHVEAQVVLLMDVHAHLSSSEVIGLLGGVWDAERRRIDVVRAFPCRRAMGTQSGTSVELDPAAEVETRALMEAQNLTPVGWYHSHPIFAPKPSQKDNENQRNYQALFRCAKSTLEPFLGAIVGPYDVQLPSPASCITWFVVRTRQGALTPFHVRVNQSARQALPDKAEVDALRGLMEMVKDDVTRIDFMQLWRPFTCIVDGQAQGDALSKVSKLRAALILRLTEQGVTEGTEAFVDSVLGILENIWDAGLVLLRLYTSILFPVVVVASWMFALYAALSYAVPNKLCSNALRSNAGVSKGFVNCVYNHGGNYSQDKGIMIFWLLFWAAQQFWISSFPALMGYAMFPQCFRTIDIVIILSLATGSSLVTLIGAPLGHYDLNNTLLVILPCVTITTAFASARHTGNKVDAARYLCLFLMGGVVVYIYSFLMPSLVTSRTSINQLLILRLVDAWPVGRWDPAWESFLGAPSKNMPQTN</sequence>
<dbReference type="PROSITE" id="PS50249">
    <property type="entry name" value="MPN"/>
    <property type="match status" value="1"/>
</dbReference>
<feature type="region of interest" description="Disordered" evidence="1">
    <location>
        <begin position="1311"/>
        <end position="1376"/>
    </location>
</feature>
<feature type="transmembrane region" description="Helical" evidence="2">
    <location>
        <begin position="1673"/>
        <end position="1695"/>
    </location>
</feature>
<evidence type="ECO:0008006" key="9">
    <source>
        <dbReference type="Google" id="ProtNLM"/>
    </source>
</evidence>
<dbReference type="SUPFAM" id="SSF102712">
    <property type="entry name" value="JAB1/MPN domain"/>
    <property type="match status" value="1"/>
</dbReference>
<feature type="compositionally biased region" description="Polar residues" evidence="1">
    <location>
        <begin position="413"/>
        <end position="424"/>
    </location>
</feature>
<feature type="region of interest" description="Disordered" evidence="1">
    <location>
        <begin position="1090"/>
        <end position="1198"/>
    </location>
</feature>
<dbReference type="InterPro" id="IPR001005">
    <property type="entry name" value="SANT/Myb"/>
</dbReference>
<feature type="transmembrane region" description="Helical" evidence="2">
    <location>
        <begin position="1733"/>
        <end position="1758"/>
    </location>
</feature>
<gene>
    <name evidence="7" type="ORF">WJX75_004059</name>
</gene>
<feature type="domain" description="MPN" evidence="3">
    <location>
        <begin position="1415"/>
        <end position="1548"/>
    </location>
</feature>
<accession>A0ABR2YRB0</accession>
<dbReference type="InterPro" id="IPR046341">
    <property type="entry name" value="SET_dom_sf"/>
</dbReference>
<dbReference type="SMART" id="SM00717">
    <property type="entry name" value="SANT"/>
    <property type="match status" value="1"/>
</dbReference>
<feature type="domain" description="SANT" evidence="5">
    <location>
        <begin position="1193"/>
        <end position="1244"/>
    </location>
</feature>
<dbReference type="InterPro" id="IPR017884">
    <property type="entry name" value="SANT_dom"/>
</dbReference>
<dbReference type="Pfam" id="PF00856">
    <property type="entry name" value="SET"/>
    <property type="match status" value="1"/>
</dbReference>
<dbReference type="SUPFAM" id="SSF46689">
    <property type="entry name" value="Homeodomain-like"/>
    <property type="match status" value="1"/>
</dbReference>
<dbReference type="Gene3D" id="1.10.10.60">
    <property type="entry name" value="Homeodomain-like"/>
    <property type="match status" value="1"/>
</dbReference>
<name>A0ABR2YRB0_9CHLO</name>
<dbReference type="PROSITE" id="PS50280">
    <property type="entry name" value="SET"/>
    <property type="match status" value="1"/>
</dbReference>
<dbReference type="Pfam" id="PF00249">
    <property type="entry name" value="Myb_DNA-binding"/>
    <property type="match status" value="1"/>
</dbReference>
<keyword evidence="2" id="KW-0472">Membrane</keyword>
<evidence type="ECO:0000259" key="3">
    <source>
        <dbReference type="PROSITE" id="PS50249"/>
    </source>
</evidence>
<dbReference type="InterPro" id="IPR001214">
    <property type="entry name" value="SET_dom"/>
</dbReference>
<evidence type="ECO:0000259" key="4">
    <source>
        <dbReference type="PROSITE" id="PS50280"/>
    </source>
</evidence>
<feature type="transmembrane region" description="Helical" evidence="2">
    <location>
        <begin position="1796"/>
        <end position="1815"/>
    </location>
</feature>
<evidence type="ECO:0000256" key="1">
    <source>
        <dbReference type="SAM" id="MobiDB-lite"/>
    </source>
</evidence>
<evidence type="ECO:0000259" key="5">
    <source>
        <dbReference type="PROSITE" id="PS51293"/>
    </source>
</evidence>
<dbReference type="SUPFAM" id="SSF82199">
    <property type="entry name" value="SET domain"/>
    <property type="match status" value="1"/>
</dbReference>
<dbReference type="InterPro" id="IPR017930">
    <property type="entry name" value="Myb_dom"/>
</dbReference>
<feature type="domain" description="HTH myb-type" evidence="6">
    <location>
        <begin position="1190"/>
        <end position="1244"/>
    </location>
</feature>
<dbReference type="EMBL" id="JALJOT010000006">
    <property type="protein sequence ID" value="KAK9909556.1"/>
    <property type="molecule type" value="Genomic_DNA"/>
</dbReference>